<feature type="chain" id="PRO_5011590154" evidence="1">
    <location>
        <begin position="30"/>
        <end position="1738"/>
    </location>
</feature>
<dbReference type="GO" id="GO:0006508">
    <property type="term" value="P:proteolysis"/>
    <property type="evidence" value="ECO:0007669"/>
    <property type="project" value="InterPro"/>
</dbReference>
<keyword evidence="1" id="KW-0732">Signal</keyword>
<organism evidence="4 5">
    <name type="scientific">Hymenobacter arizonensis</name>
    <name type="common">Siccationidurans arizonensis</name>
    <dbReference type="NCBI Taxonomy" id="1227077"/>
    <lineage>
        <taxon>Bacteria</taxon>
        <taxon>Pseudomonadati</taxon>
        <taxon>Bacteroidota</taxon>
        <taxon>Cytophagia</taxon>
        <taxon>Cytophagales</taxon>
        <taxon>Hymenobacteraceae</taxon>
        <taxon>Hymenobacter</taxon>
    </lineage>
</organism>
<dbReference type="Proteomes" id="UP000199029">
    <property type="component" value="Unassembled WGS sequence"/>
</dbReference>
<dbReference type="SUPFAM" id="SSF52129">
    <property type="entry name" value="Caspase-like"/>
    <property type="match status" value="1"/>
</dbReference>
<dbReference type="InterPro" id="IPR013783">
    <property type="entry name" value="Ig-like_fold"/>
</dbReference>
<dbReference type="InterPro" id="IPR029030">
    <property type="entry name" value="Caspase-like_dom_sf"/>
</dbReference>
<dbReference type="RefSeq" id="WP_092670017.1">
    <property type="nucleotide sequence ID" value="NZ_FOXS01000001.1"/>
</dbReference>
<dbReference type="InterPro" id="IPR039477">
    <property type="entry name" value="ILEI/PANDER_dom"/>
</dbReference>
<evidence type="ECO:0000259" key="3">
    <source>
        <dbReference type="Pfam" id="PF15711"/>
    </source>
</evidence>
<name>A0A1I5V947_HYMAR</name>
<dbReference type="Pfam" id="PF01364">
    <property type="entry name" value="Peptidase_C25"/>
    <property type="match status" value="1"/>
</dbReference>
<dbReference type="Gene3D" id="2.60.40.10">
    <property type="entry name" value="Immunoglobulins"/>
    <property type="match status" value="1"/>
</dbReference>
<dbReference type="EMBL" id="FOXS01000001">
    <property type="protein sequence ID" value="SFQ04033.1"/>
    <property type="molecule type" value="Genomic_DNA"/>
</dbReference>
<evidence type="ECO:0000313" key="5">
    <source>
        <dbReference type="Proteomes" id="UP000199029"/>
    </source>
</evidence>
<proteinExistence type="predicted"/>
<feature type="signal peptide" evidence="1">
    <location>
        <begin position="1"/>
        <end position="29"/>
    </location>
</feature>
<evidence type="ECO:0000259" key="2">
    <source>
        <dbReference type="Pfam" id="PF01364"/>
    </source>
</evidence>
<dbReference type="OrthoDB" id="9757650at2"/>
<accession>A0A1I5V947</accession>
<reference evidence="5" key="1">
    <citation type="submission" date="2016-10" db="EMBL/GenBank/DDBJ databases">
        <authorList>
            <person name="Varghese N."/>
            <person name="Submissions S."/>
        </authorList>
    </citation>
    <scope>NUCLEOTIDE SEQUENCE [LARGE SCALE GENOMIC DNA]</scope>
    <source>
        <strain evidence="5">OR362-8,ATCC BAA-1266,JCM 13504</strain>
    </source>
</reference>
<dbReference type="Gene3D" id="3.40.50.1460">
    <property type="match status" value="1"/>
</dbReference>
<sequence>MEKNVTRKMRELRWALLLLFGLFSAAAQAQSGPYGNEWIVPSQQYYKVQVTRDGIHRLSFQYLTQAGLSNIDPSRLQLWRRGRQVAVFQGGAPTVFDTNTYLEFYGQRNDGQLDGNLYKNTTDQPHQLYSFYTDTAAYFLTYPGATAPAAKRMAQPVAAGGTPHAWRLATSLKLETNLVSDAARGSTFLPWVEPGEGYFSLLLAAVSTTTTDSVLRAVVSTTGATAPRLEVGIVGGTFAPHNIELLVLNTTTNVYRSLDRYVFTNYNKAGGKYILQPGEVGPNGLVTIRYSASTTGTGTSSDYYRRSFIRVVAPQANRWLGPRRQLAFASDSLLGGPATFEVDSIPASVVGYDIHDPWNVQRIAPTAATTLGALGRRFVFPSATAGQSRRLLLADTQLPFVPLPARPVRFRAINAATVNFAIVSHRQLYGPALDGTTPVTNAAREYAKYRASTAGGSYDTLLVTASQLYDQFHYGERSWLALRHFGLWLAAGNPNNPDRYLLLLGKGIVPSEPLIAGSNRNNLFTATTARGTGERGVDLIPTSTRAVSDNMITADFQNNDFIPKLRTGRLTVVAPQQIMNYLGKLRTHDALGPEPWRKNVLHLVGGINAGEMAWFRSIMDRNKQLVERPLFGGRVSSEYRTNVLPVSLNISSYLNEGLSLITYFGHGSNNRFSLDFGVPSDPTNNYNNIGRYPIFFLNGCEGIHSYTAAPTILEDWLFTPQKGAIGALGEYGLSYPDRLEIAADTIYKLMFSNPQTYGKPITAVYADAVRRLQSTPYFTDDIGMEQLLGTGWHGDPTLALFAPERPDFIASAATMSVTPAPGQGPVKASSTEFVLNVGVSNPGKVTFDPLEIRITRTYSASSGRTPQVYSLYTQRQAWRRDTTYAFTLPNTLAEAGVSTFRVDLDPNNRIAELSETNNTAQIDFTFLQGGLTVVNPTEFEIVNNAQPRLVVQNNDRNGLQRGYDFELDTVPTFNSGIRVVAPLITSGVIAEWRPVLPTVASRDSVVWYWRSRFHTPAVGEDGTWVTSSFRVIPTSPGGWSQSHHGQFKRTTRTGVDVSAPSGAWAFASNRIPLVMRTRGGGVVRSAPQFSTLIGAGIYLQSAGAPPTVSGCGVRSPNLLVAVYEPGGLAPVDMPATYQRCGSAPNYFYYFSASDPVGGAALDTLDNLNYNSARQQELAAFLAAVPAGSYVAVVSANRLRYSLLPAALKASLRTLLGSQLITQLADGEPLALVGQKLTASTGRLVRETGPDRTLTVAAYDQTIELRDSLQQRATAGRIVSPRIGPAKEWLSLYSTIRTLTPTAQRTLSVVAIDATGRETVVLPTVTSSAQALSTVSATQYPYLRLELALADSVTRVPPQLRQWLVTYRGLPEGVVRRDSVPATTYAAANLFRQATTGTGIISFPVKFQNVSNEAFLAPLKARVQLRNTGTNTVVNTQELTLTSPPLAAGAMATFNVQIDMKGRFGTFAIEVFVNPQLQPEQLYTNNELLLEPFTVNDNNVPPTLDVAFDGRHILNGDLVSPMPVINIQLSDEDKLRHISDRSVFTVTLIRPGSSTPTAVDLNGSNINFTVDKTNGSVAKLEYRPGLSAPLPDGMYTLRVQGRDPSNASAGSQDFQVKFEVVNASKITNVYPYPNPVVSKARFVFTVTGQELPRNMKIQIMTITGRVVREIFMNELGPLHIGNNITDYAWDGTDSYGDRLANGTYLYRVSLDDPNGQFGRRETAGDTAFKNDWGKLVLMR</sequence>
<gene>
    <name evidence="4" type="ORF">SAMN04515668_1245</name>
</gene>
<dbReference type="InterPro" id="IPR001769">
    <property type="entry name" value="Gingipain"/>
</dbReference>
<dbReference type="GO" id="GO:0008234">
    <property type="term" value="F:cysteine-type peptidase activity"/>
    <property type="evidence" value="ECO:0007669"/>
    <property type="project" value="InterPro"/>
</dbReference>
<evidence type="ECO:0000256" key="1">
    <source>
        <dbReference type="SAM" id="SignalP"/>
    </source>
</evidence>
<feature type="domain" description="ILEI/PANDER" evidence="3">
    <location>
        <begin position="1166"/>
        <end position="1235"/>
    </location>
</feature>
<keyword evidence="5" id="KW-1185">Reference proteome</keyword>
<dbReference type="Pfam" id="PF15711">
    <property type="entry name" value="ILEI"/>
    <property type="match status" value="1"/>
</dbReference>
<evidence type="ECO:0000313" key="4">
    <source>
        <dbReference type="EMBL" id="SFQ04033.1"/>
    </source>
</evidence>
<protein>
    <submittedName>
        <fullName evidence="4">Interleukin-like EMT inducer</fullName>
    </submittedName>
</protein>
<feature type="domain" description="Gingipain" evidence="2">
    <location>
        <begin position="422"/>
        <end position="800"/>
    </location>
</feature>
<dbReference type="Gene3D" id="2.60.40.4070">
    <property type="match status" value="1"/>
</dbReference>
<dbReference type="STRING" id="1227077.SAMN04515668_1245"/>